<keyword evidence="2" id="KW-1185">Reference proteome</keyword>
<reference evidence="1 2" key="1">
    <citation type="journal article" date="2016" name="Mol. Biol. Evol.">
        <title>Comparative Genomics of Early-Diverging Mushroom-Forming Fungi Provides Insights into the Origins of Lignocellulose Decay Capabilities.</title>
        <authorList>
            <person name="Nagy L.G."/>
            <person name="Riley R."/>
            <person name="Tritt A."/>
            <person name="Adam C."/>
            <person name="Daum C."/>
            <person name="Floudas D."/>
            <person name="Sun H."/>
            <person name="Yadav J.S."/>
            <person name="Pangilinan J."/>
            <person name="Larsson K.H."/>
            <person name="Matsuura K."/>
            <person name="Barry K."/>
            <person name="Labutti K."/>
            <person name="Kuo R."/>
            <person name="Ohm R.A."/>
            <person name="Bhattacharya S.S."/>
            <person name="Shirouzu T."/>
            <person name="Yoshinaga Y."/>
            <person name="Martin F.M."/>
            <person name="Grigoriev I.V."/>
            <person name="Hibbett D.S."/>
        </authorList>
    </citation>
    <scope>NUCLEOTIDE SEQUENCE [LARGE SCALE GENOMIC DNA]</scope>
    <source>
        <strain evidence="1 2">HHB12029</strain>
    </source>
</reference>
<evidence type="ECO:0000313" key="2">
    <source>
        <dbReference type="Proteomes" id="UP000077266"/>
    </source>
</evidence>
<proteinExistence type="predicted"/>
<evidence type="ECO:0000313" key="1">
    <source>
        <dbReference type="EMBL" id="KZV99700.1"/>
    </source>
</evidence>
<protein>
    <submittedName>
        <fullName evidence="1">Uncharacterized protein</fullName>
    </submittedName>
</protein>
<sequence length="61" mass="6647">MEFDYSAFILSLGQRRRIVIGNDVTPTTCLTALAVTLEAIEHIDILGLADDHRVVFSDVGG</sequence>
<name>A0A165MSP3_EXIGL</name>
<dbReference type="Proteomes" id="UP000077266">
    <property type="component" value="Unassembled WGS sequence"/>
</dbReference>
<dbReference type="InParanoid" id="A0A165MSP3"/>
<organism evidence="1 2">
    <name type="scientific">Exidia glandulosa HHB12029</name>
    <dbReference type="NCBI Taxonomy" id="1314781"/>
    <lineage>
        <taxon>Eukaryota</taxon>
        <taxon>Fungi</taxon>
        <taxon>Dikarya</taxon>
        <taxon>Basidiomycota</taxon>
        <taxon>Agaricomycotina</taxon>
        <taxon>Agaricomycetes</taxon>
        <taxon>Auriculariales</taxon>
        <taxon>Exidiaceae</taxon>
        <taxon>Exidia</taxon>
    </lineage>
</organism>
<dbReference type="EMBL" id="KV425907">
    <property type="protein sequence ID" value="KZV99700.1"/>
    <property type="molecule type" value="Genomic_DNA"/>
</dbReference>
<dbReference type="AlphaFoldDB" id="A0A165MSP3"/>
<accession>A0A165MSP3</accession>
<gene>
    <name evidence="1" type="ORF">EXIGLDRAFT_724259</name>
</gene>